<keyword evidence="2" id="KW-1185">Reference proteome</keyword>
<dbReference type="AlphaFoldDB" id="A0A4Y2C7X0"/>
<proteinExistence type="predicted"/>
<sequence length="89" mass="10258">MFGLHHRPRLHFLTCSSVSLSEPVLLSSMLHFLSVRPLMRLGRAIPGPSAFVRRDIFGEMRLFEISDLETNPEAGLDRMLISFTYRNRI</sequence>
<accession>A0A4Y2C7X0</accession>
<reference evidence="1 2" key="1">
    <citation type="journal article" date="2019" name="Sci. Rep.">
        <title>Orb-weaving spider Araneus ventricosus genome elucidates the spidroin gene catalogue.</title>
        <authorList>
            <person name="Kono N."/>
            <person name="Nakamura H."/>
            <person name="Ohtoshi R."/>
            <person name="Moran D.A.P."/>
            <person name="Shinohara A."/>
            <person name="Yoshida Y."/>
            <person name="Fujiwara M."/>
            <person name="Mori M."/>
            <person name="Tomita M."/>
            <person name="Arakawa K."/>
        </authorList>
    </citation>
    <scope>NUCLEOTIDE SEQUENCE [LARGE SCALE GENOMIC DNA]</scope>
</reference>
<evidence type="ECO:0000313" key="2">
    <source>
        <dbReference type="Proteomes" id="UP000499080"/>
    </source>
</evidence>
<name>A0A4Y2C7X0_ARAVE</name>
<dbReference type="Proteomes" id="UP000499080">
    <property type="component" value="Unassembled WGS sequence"/>
</dbReference>
<dbReference type="EMBL" id="BGPR01000148">
    <property type="protein sequence ID" value="GBL99414.1"/>
    <property type="molecule type" value="Genomic_DNA"/>
</dbReference>
<comment type="caution">
    <text evidence="1">The sequence shown here is derived from an EMBL/GenBank/DDBJ whole genome shotgun (WGS) entry which is preliminary data.</text>
</comment>
<protein>
    <submittedName>
        <fullName evidence="1">Uncharacterized protein</fullName>
    </submittedName>
</protein>
<organism evidence="1 2">
    <name type="scientific">Araneus ventricosus</name>
    <name type="common">Orbweaver spider</name>
    <name type="synonym">Epeira ventricosa</name>
    <dbReference type="NCBI Taxonomy" id="182803"/>
    <lineage>
        <taxon>Eukaryota</taxon>
        <taxon>Metazoa</taxon>
        <taxon>Ecdysozoa</taxon>
        <taxon>Arthropoda</taxon>
        <taxon>Chelicerata</taxon>
        <taxon>Arachnida</taxon>
        <taxon>Araneae</taxon>
        <taxon>Araneomorphae</taxon>
        <taxon>Entelegynae</taxon>
        <taxon>Araneoidea</taxon>
        <taxon>Araneidae</taxon>
        <taxon>Araneus</taxon>
    </lineage>
</organism>
<evidence type="ECO:0000313" key="1">
    <source>
        <dbReference type="EMBL" id="GBL99414.1"/>
    </source>
</evidence>
<gene>
    <name evidence="1" type="ORF">AVEN_206814_1</name>
</gene>